<accession>A0A845KIZ4</accession>
<gene>
    <name evidence="7" type="ORF">GT565_00930</name>
</gene>
<evidence type="ECO:0000256" key="4">
    <source>
        <dbReference type="ARBA" id="ARBA00022807"/>
    </source>
</evidence>
<evidence type="ECO:0000313" key="8">
    <source>
        <dbReference type="Proteomes" id="UP000446719"/>
    </source>
</evidence>
<dbReference type="InterPro" id="IPR007422">
    <property type="entry name" value="Peptidase_Prp"/>
</dbReference>
<dbReference type="Gene3D" id="3.30.70.1490">
    <property type="entry name" value="Cysteine protease Prp"/>
    <property type="match status" value="1"/>
</dbReference>
<evidence type="ECO:0000256" key="3">
    <source>
        <dbReference type="ARBA" id="ARBA00022801"/>
    </source>
</evidence>
<dbReference type="CDD" id="cd16332">
    <property type="entry name" value="Prp-like"/>
    <property type="match status" value="1"/>
</dbReference>
<comment type="caution">
    <text evidence="7">The sequence shown here is derived from an EMBL/GenBank/DDBJ whole genome shotgun (WGS) entry which is preliminary data.</text>
</comment>
<protein>
    <recommendedName>
        <fullName evidence="6">Ribosomal processing cysteine protease Prp</fullName>
    </recommendedName>
</protein>
<dbReference type="AlphaFoldDB" id="A0A845KIZ4"/>
<keyword evidence="3" id="KW-0378">Hydrolase</keyword>
<keyword evidence="2 7" id="KW-0645">Protease</keyword>
<reference evidence="7 8" key="1">
    <citation type="journal article" date="2019" name="Nat. Med.">
        <title>A library of human gut bacterial isolates paired with longitudinal multiomics data enables mechanistic microbiome research.</title>
        <authorList>
            <person name="Poyet M."/>
            <person name="Groussin M."/>
            <person name="Gibbons S.M."/>
            <person name="Avila-Pacheco J."/>
            <person name="Jiang X."/>
            <person name="Kearney S.M."/>
            <person name="Perrotta A.R."/>
            <person name="Berdy B."/>
            <person name="Zhao S."/>
            <person name="Lieberman T.D."/>
            <person name="Swanson P.K."/>
            <person name="Smith M."/>
            <person name="Roesemann S."/>
            <person name="Alexander J.E."/>
            <person name="Rich S.A."/>
            <person name="Livny J."/>
            <person name="Vlamakis H."/>
            <person name="Clish C."/>
            <person name="Bullock K."/>
            <person name="Deik A."/>
            <person name="Scott J."/>
            <person name="Pierce K.A."/>
            <person name="Xavier R.J."/>
            <person name="Alm E.J."/>
        </authorList>
    </citation>
    <scope>NUCLEOTIDE SEQUENCE [LARGE SCALE GENOMIC DNA]</scope>
    <source>
        <strain evidence="7 8">BIOML-A7</strain>
    </source>
</reference>
<name>A0A845KIZ4_9FIRM</name>
<dbReference type="GO" id="GO:0042254">
    <property type="term" value="P:ribosome biogenesis"/>
    <property type="evidence" value="ECO:0007669"/>
    <property type="project" value="UniProtKB-KW"/>
</dbReference>
<comment type="similarity">
    <text evidence="5">Belongs to the Prp family.</text>
</comment>
<keyword evidence="1" id="KW-0690">Ribosome biogenesis</keyword>
<dbReference type="EMBL" id="WWSB01000001">
    <property type="protein sequence ID" value="MZK16706.1"/>
    <property type="molecule type" value="Genomic_DNA"/>
</dbReference>
<evidence type="ECO:0000256" key="1">
    <source>
        <dbReference type="ARBA" id="ARBA00022517"/>
    </source>
</evidence>
<keyword evidence="4" id="KW-0788">Thiol protease</keyword>
<evidence type="ECO:0000256" key="6">
    <source>
        <dbReference type="ARBA" id="ARBA00044538"/>
    </source>
</evidence>
<evidence type="ECO:0000313" key="7">
    <source>
        <dbReference type="EMBL" id="MZK16706.1"/>
    </source>
</evidence>
<dbReference type="PANTHER" id="PTHR39178:SF1">
    <property type="entry name" value="RIBOSOMAL-PROCESSING CYSTEINE PROTEASE PRP"/>
    <property type="match status" value="1"/>
</dbReference>
<dbReference type="InterPro" id="IPR036764">
    <property type="entry name" value="Peptidase_Prp_sf"/>
</dbReference>
<dbReference type="Pfam" id="PF04327">
    <property type="entry name" value="Peptidase_Prp"/>
    <property type="match status" value="1"/>
</dbReference>
<evidence type="ECO:0000256" key="2">
    <source>
        <dbReference type="ARBA" id="ARBA00022670"/>
    </source>
</evidence>
<dbReference type="SUPFAM" id="SSF118010">
    <property type="entry name" value="TM1457-like"/>
    <property type="match status" value="1"/>
</dbReference>
<dbReference type="PANTHER" id="PTHR39178">
    <property type="entry name" value="HYPOTHETICAL RIBOSOME-ASSOCIATED PROTEIN"/>
    <property type="match status" value="1"/>
</dbReference>
<proteinExistence type="inferred from homology"/>
<evidence type="ECO:0000256" key="5">
    <source>
        <dbReference type="ARBA" id="ARBA00044503"/>
    </source>
</evidence>
<sequence>MLLIAINITRIGLTVDGHAGYAEIGNDIICAAVSALTQGLVHSLKALTNDEISYRIAGGHVDIEYKDLSERGCLLVDSFFIAVSDIQQSYGTEYVQVTAADGR</sequence>
<dbReference type="Proteomes" id="UP000446719">
    <property type="component" value="Unassembled WGS sequence"/>
</dbReference>
<dbReference type="GO" id="GO:0006508">
    <property type="term" value="P:proteolysis"/>
    <property type="evidence" value="ECO:0007669"/>
    <property type="project" value="UniProtKB-KW"/>
</dbReference>
<organism evidence="7 8">
    <name type="scientific">Dorea longicatena</name>
    <dbReference type="NCBI Taxonomy" id="88431"/>
    <lineage>
        <taxon>Bacteria</taxon>
        <taxon>Bacillati</taxon>
        <taxon>Bacillota</taxon>
        <taxon>Clostridia</taxon>
        <taxon>Lachnospirales</taxon>
        <taxon>Lachnospiraceae</taxon>
        <taxon>Dorea</taxon>
    </lineage>
</organism>
<dbReference type="GO" id="GO:0008234">
    <property type="term" value="F:cysteine-type peptidase activity"/>
    <property type="evidence" value="ECO:0007669"/>
    <property type="project" value="UniProtKB-KW"/>
</dbReference>